<name>J9FLP5_9ZZZZ</name>
<dbReference type="EMBL" id="AMCI01005848">
    <property type="protein sequence ID" value="EJW95358.1"/>
    <property type="molecule type" value="Genomic_DNA"/>
</dbReference>
<protein>
    <submittedName>
        <fullName evidence="1">Transcriptional regulator</fullName>
    </submittedName>
</protein>
<dbReference type="AlphaFoldDB" id="J9FLP5"/>
<comment type="caution">
    <text evidence="1">The sequence shown here is derived from an EMBL/GenBank/DDBJ whole genome shotgun (WGS) entry which is preliminary data.</text>
</comment>
<sequence length="161" mass="18842">MEEVYVSNSNYKVYDSDFSQFNGQHLPQKSYLIICHRGFAIFSFNTERRAVAVGNLLVISDKQLTAIEEVSQNFFATCIEMSEALAEHIQEPIVKEFLNALQRNPIVRPMHNLQSLVYHWLKQFVWVMSNVEGDNRDRFLVNEIQNILLVIESLYPYRLQP</sequence>
<accession>J9FLP5</accession>
<reference evidence="1" key="1">
    <citation type="journal article" date="2012" name="PLoS ONE">
        <title>Gene sets for utilization of primary and secondary nutrition supplies in the distal gut of endangered iberian lynx.</title>
        <authorList>
            <person name="Alcaide M."/>
            <person name="Messina E."/>
            <person name="Richter M."/>
            <person name="Bargiela R."/>
            <person name="Peplies J."/>
            <person name="Huws S.A."/>
            <person name="Newbold C.J."/>
            <person name="Golyshin P.N."/>
            <person name="Simon M.A."/>
            <person name="Lopez G."/>
            <person name="Yakimov M.M."/>
            <person name="Ferrer M."/>
        </authorList>
    </citation>
    <scope>NUCLEOTIDE SEQUENCE</scope>
</reference>
<proteinExistence type="predicted"/>
<evidence type="ECO:0000313" key="1">
    <source>
        <dbReference type="EMBL" id="EJW95358.1"/>
    </source>
</evidence>
<organism evidence="1">
    <name type="scientific">gut metagenome</name>
    <dbReference type="NCBI Taxonomy" id="749906"/>
    <lineage>
        <taxon>unclassified sequences</taxon>
        <taxon>metagenomes</taxon>
        <taxon>organismal metagenomes</taxon>
    </lineage>
</organism>
<gene>
    <name evidence="1" type="ORF">EVA_16538</name>
</gene>